<dbReference type="AlphaFoldDB" id="A0A9D3Y9B9"/>
<keyword evidence="7" id="KW-1185">Reference proteome</keyword>
<protein>
    <recommendedName>
        <fullName evidence="5">CYRIA/CYRIB Rac1 binding domain-containing protein</fullName>
    </recommendedName>
</protein>
<evidence type="ECO:0000256" key="2">
    <source>
        <dbReference type="ARBA" id="ARBA00005778"/>
    </source>
</evidence>
<comment type="caution">
    <text evidence="6">The sequence shown here is derived from an EMBL/GenBank/DDBJ whole genome shotgun (WGS) entry which is preliminary data.</text>
</comment>
<dbReference type="OrthoDB" id="60973at2759"/>
<accession>A0A9D3Y9B9</accession>
<evidence type="ECO:0000259" key="5">
    <source>
        <dbReference type="Pfam" id="PF07159"/>
    </source>
</evidence>
<proteinExistence type="inferred from homology"/>
<evidence type="ECO:0000256" key="4">
    <source>
        <dbReference type="ARBA" id="ARBA00023288"/>
    </source>
</evidence>
<evidence type="ECO:0000313" key="6">
    <source>
        <dbReference type="EMBL" id="KAH3695975.1"/>
    </source>
</evidence>
<dbReference type="GO" id="GO:0030833">
    <property type="term" value="P:regulation of actin filament polymerization"/>
    <property type="evidence" value="ECO:0007669"/>
    <property type="project" value="InterPro"/>
</dbReference>
<organism evidence="6 7">
    <name type="scientific">Dreissena polymorpha</name>
    <name type="common">Zebra mussel</name>
    <name type="synonym">Mytilus polymorpha</name>
    <dbReference type="NCBI Taxonomy" id="45954"/>
    <lineage>
        <taxon>Eukaryota</taxon>
        <taxon>Metazoa</taxon>
        <taxon>Spiralia</taxon>
        <taxon>Lophotrochozoa</taxon>
        <taxon>Mollusca</taxon>
        <taxon>Bivalvia</taxon>
        <taxon>Autobranchia</taxon>
        <taxon>Heteroconchia</taxon>
        <taxon>Euheterodonta</taxon>
        <taxon>Imparidentia</taxon>
        <taxon>Neoheterodontei</taxon>
        <taxon>Myida</taxon>
        <taxon>Dreissenoidea</taxon>
        <taxon>Dreissenidae</taxon>
        <taxon>Dreissena</taxon>
    </lineage>
</organism>
<evidence type="ECO:0000256" key="3">
    <source>
        <dbReference type="ARBA" id="ARBA00023136"/>
    </source>
</evidence>
<keyword evidence="3" id="KW-0472">Membrane</keyword>
<dbReference type="GO" id="GO:0016020">
    <property type="term" value="C:membrane"/>
    <property type="evidence" value="ECO:0007669"/>
    <property type="project" value="UniProtKB-SubCell"/>
</dbReference>
<evidence type="ECO:0000256" key="1">
    <source>
        <dbReference type="ARBA" id="ARBA00004635"/>
    </source>
</evidence>
<dbReference type="PANTHER" id="PTHR12422">
    <property type="entry name" value="GH09096P"/>
    <property type="match status" value="1"/>
</dbReference>
<evidence type="ECO:0000313" key="7">
    <source>
        <dbReference type="Proteomes" id="UP000828390"/>
    </source>
</evidence>
<reference evidence="6" key="2">
    <citation type="submission" date="2020-11" db="EMBL/GenBank/DDBJ databases">
        <authorList>
            <person name="McCartney M.A."/>
            <person name="Auch B."/>
            <person name="Kono T."/>
            <person name="Mallez S."/>
            <person name="Becker A."/>
            <person name="Gohl D.M."/>
            <person name="Silverstein K.A.T."/>
            <person name="Koren S."/>
            <person name="Bechman K.B."/>
            <person name="Herman A."/>
            <person name="Abrahante J.E."/>
            <person name="Garbe J."/>
        </authorList>
    </citation>
    <scope>NUCLEOTIDE SEQUENCE</scope>
    <source>
        <strain evidence="6">Duluth1</strain>
        <tissue evidence="6">Whole animal</tissue>
    </source>
</reference>
<sequence length="330" mass="37757">MGNLLKILSSKDTSKDDFYNVFVDFERCKPTDSELAVWQKIQGVLDEAQHVLGRLKLYTGAAEAIRNAIQNPKDDHLQEKAWTDVMPLVEELKKYYEFALVLESTVPLLLQALCSADMTAKEHLEKQQALFKQFAEILDFVLKFDDLKMTNPVIQNDFSYYRRTQSRRRMVTTDVELNGGECVPHEVANRMSLFYAQATPMLKMLSDTTSTFVSMHKELPVENTTDCLCTMANICRVMTENHEYCSRFENEATKLFILRVMVGVIILYDHVHPVGAFAKSSGIDMKGSIKLLKEQQEHGRQVEGLLNALRYTTKHLQEETTPKSVKQMLG</sequence>
<dbReference type="InterPro" id="IPR039789">
    <property type="entry name" value="CYRI"/>
</dbReference>
<comment type="similarity">
    <text evidence="2">Belongs to the CYRI family.</text>
</comment>
<dbReference type="InterPro" id="IPR009828">
    <property type="entry name" value="CYRIA/CYRIB_Rac1-bd"/>
</dbReference>
<dbReference type="GO" id="GO:0031267">
    <property type="term" value="F:small GTPase binding"/>
    <property type="evidence" value="ECO:0007669"/>
    <property type="project" value="InterPro"/>
</dbReference>
<comment type="subcellular location">
    <subcellularLocation>
        <location evidence="1">Membrane</location>
        <topology evidence="1">Lipid-anchor</topology>
    </subcellularLocation>
</comment>
<name>A0A9D3Y9B9_DREPO</name>
<feature type="domain" description="CYRIA/CYRIB Rac1 binding" evidence="5">
    <location>
        <begin position="20"/>
        <end position="326"/>
    </location>
</feature>
<keyword evidence="4" id="KW-0449">Lipoprotein</keyword>
<dbReference type="Proteomes" id="UP000828390">
    <property type="component" value="Unassembled WGS sequence"/>
</dbReference>
<dbReference type="Pfam" id="PF07159">
    <property type="entry name" value="CYRIA-B_Rac1-bd"/>
    <property type="match status" value="1"/>
</dbReference>
<gene>
    <name evidence="6" type="ORF">DPMN_083434</name>
</gene>
<reference evidence="6" key="1">
    <citation type="journal article" date="2019" name="bioRxiv">
        <title>The Genome of the Zebra Mussel, Dreissena polymorpha: A Resource for Invasive Species Research.</title>
        <authorList>
            <person name="McCartney M.A."/>
            <person name="Auch B."/>
            <person name="Kono T."/>
            <person name="Mallez S."/>
            <person name="Zhang Y."/>
            <person name="Obille A."/>
            <person name="Becker A."/>
            <person name="Abrahante J.E."/>
            <person name="Garbe J."/>
            <person name="Badalamenti J.P."/>
            <person name="Herman A."/>
            <person name="Mangelson H."/>
            <person name="Liachko I."/>
            <person name="Sullivan S."/>
            <person name="Sone E.D."/>
            <person name="Koren S."/>
            <person name="Silverstein K.A.T."/>
            <person name="Beckman K.B."/>
            <person name="Gohl D.M."/>
        </authorList>
    </citation>
    <scope>NUCLEOTIDE SEQUENCE</scope>
    <source>
        <strain evidence="6">Duluth1</strain>
        <tissue evidence="6">Whole animal</tissue>
    </source>
</reference>
<dbReference type="EMBL" id="JAIWYP010000016">
    <property type="protein sequence ID" value="KAH3695975.1"/>
    <property type="molecule type" value="Genomic_DNA"/>
</dbReference>